<evidence type="ECO:0000313" key="1">
    <source>
        <dbReference type="EMBL" id="GCE03000.1"/>
    </source>
</evidence>
<name>A0A401Z808_9CHLR</name>
<organism evidence="1 2">
    <name type="scientific">Dictyobacter aurantiacus</name>
    <dbReference type="NCBI Taxonomy" id="1936993"/>
    <lineage>
        <taxon>Bacteria</taxon>
        <taxon>Bacillati</taxon>
        <taxon>Chloroflexota</taxon>
        <taxon>Ktedonobacteria</taxon>
        <taxon>Ktedonobacterales</taxon>
        <taxon>Dictyobacteraceae</taxon>
        <taxon>Dictyobacter</taxon>
    </lineage>
</organism>
<dbReference type="AlphaFoldDB" id="A0A401Z808"/>
<protein>
    <submittedName>
        <fullName evidence="1">Uncharacterized protein</fullName>
    </submittedName>
</protein>
<dbReference type="EMBL" id="BIFQ01000001">
    <property type="protein sequence ID" value="GCE03000.1"/>
    <property type="molecule type" value="Genomic_DNA"/>
</dbReference>
<proteinExistence type="predicted"/>
<dbReference type="Proteomes" id="UP000287224">
    <property type="component" value="Unassembled WGS sequence"/>
</dbReference>
<keyword evidence="2" id="KW-1185">Reference proteome</keyword>
<accession>A0A401Z808</accession>
<reference evidence="2" key="1">
    <citation type="submission" date="2018-12" db="EMBL/GenBank/DDBJ databases">
        <title>Tengunoibacter tsumagoiensis gen. nov., sp. nov., Dictyobacter kobayashii sp. nov., D. alpinus sp. nov., and D. joshuensis sp. nov. and description of Dictyobacteraceae fam. nov. within the order Ktedonobacterales isolated from Tengu-no-mugimeshi.</title>
        <authorList>
            <person name="Wang C.M."/>
            <person name="Zheng Y."/>
            <person name="Sakai Y."/>
            <person name="Toyoda A."/>
            <person name="Minakuchi Y."/>
            <person name="Abe K."/>
            <person name="Yokota A."/>
            <person name="Yabe S."/>
        </authorList>
    </citation>
    <scope>NUCLEOTIDE SEQUENCE [LARGE SCALE GENOMIC DNA]</scope>
    <source>
        <strain evidence="2">S-27</strain>
    </source>
</reference>
<comment type="caution">
    <text evidence="1">The sequence shown here is derived from an EMBL/GenBank/DDBJ whole genome shotgun (WGS) entry which is preliminary data.</text>
</comment>
<sequence>MKTKHDKQHMAVTRHVGVRRYGFETQHNEGQCIRTWPEKGRHAPLTIDENEVKEGKSFKRDSWHCHLLLDVK</sequence>
<gene>
    <name evidence="1" type="ORF">KDAU_03290</name>
</gene>
<evidence type="ECO:0000313" key="2">
    <source>
        <dbReference type="Proteomes" id="UP000287224"/>
    </source>
</evidence>